<reference evidence="1" key="1">
    <citation type="submission" date="2018-02" db="EMBL/GenBank/DDBJ databases">
        <title>Rhizophora mucronata_Transcriptome.</title>
        <authorList>
            <person name="Meera S.P."/>
            <person name="Sreeshan A."/>
            <person name="Augustine A."/>
        </authorList>
    </citation>
    <scope>NUCLEOTIDE SEQUENCE</scope>
    <source>
        <tissue evidence="1">Leaf</tissue>
    </source>
</reference>
<accession>A0A2P2QTC8</accession>
<evidence type="ECO:0000313" key="1">
    <source>
        <dbReference type="EMBL" id="MBX70272.1"/>
    </source>
</evidence>
<protein>
    <submittedName>
        <fullName evidence="1">Uncharacterized protein</fullName>
    </submittedName>
</protein>
<dbReference type="EMBL" id="GGEC01089788">
    <property type="protein sequence ID" value="MBX70272.1"/>
    <property type="molecule type" value="Transcribed_RNA"/>
</dbReference>
<organism evidence="1">
    <name type="scientific">Rhizophora mucronata</name>
    <name type="common">Asiatic mangrove</name>
    <dbReference type="NCBI Taxonomy" id="61149"/>
    <lineage>
        <taxon>Eukaryota</taxon>
        <taxon>Viridiplantae</taxon>
        <taxon>Streptophyta</taxon>
        <taxon>Embryophyta</taxon>
        <taxon>Tracheophyta</taxon>
        <taxon>Spermatophyta</taxon>
        <taxon>Magnoliopsida</taxon>
        <taxon>eudicotyledons</taxon>
        <taxon>Gunneridae</taxon>
        <taxon>Pentapetalae</taxon>
        <taxon>rosids</taxon>
        <taxon>fabids</taxon>
        <taxon>Malpighiales</taxon>
        <taxon>Rhizophoraceae</taxon>
        <taxon>Rhizophora</taxon>
    </lineage>
</organism>
<name>A0A2P2QTC8_RHIMU</name>
<sequence>MLQIDGGFVQIESSLHSLPIFYLTVKFLAMNKIGCTFADDIFKFTSITILQGLRVVYFWKSFC</sequence>
<proteinExistence type="predicted"/>
<dbReference type="AlphaFoldDB" id="A0A2P2QTC8"/>